<accession>A0A0W0CN76</accession>
<evidence type="ECO:0000256" key="3">
    <source>
        <dbReference type="SAM" id="SignalP"/>
    </source>
</evidence>
<dbReference type="PhylomeDB" id="A0A0W0CN76"/>
<evidence type="ECO:0000256" key="1">
    <source>
        <dbReference type="ARBA" id="ARBA00004196"/>
    </source>
</evidence>
<feature type="chain" id="PRO_5030019425" evidence="3">
    <location>
        <begin position="21"/>
        <end position="251"/>
    </location>
</feature>
<keyword evidence="2 3" id="KW-0732">Signal</keyword>
<protein>
    <submittedName>
        <fullName evidence="4">Cell wall protein CWP1</fullName>
    </submittedName>
</protein>
<dbReference type="Proteomes" id="UP000054886">
    <property type="component" value="Unassembled WGS sequence"/>
</dbReference>
<dbReference type="AlphaFoldDB" id="A0A0W0CN76"/>
<proteinExistence type="predicted"/>
<dbReference type="PROSITE" id="PS00929">
    <property type="entry name" value="PIR_REPEAT_1"/>
    <property type="match status" value="1"/>
</dbReference>
<evidence type="ECO:0000313" key="4">
    <source>
        <dbReference type="EMBL" id="KTA97543.1"/>
    </source>
</evidence>
<comment type="subcellular location">
    <subcellularLocation>
        <location evidence="1">Cell envelope</location>
    </subcellularLocation>
</comment>
<dbReference type="VEuPathDB" id="FungiDB:GWK60_J01375"/>
<dbReference type="PROSITE" id="PS50256">
    <property type="entry name" value="PIR_REPEAT_2"/>
    <property type="match status" value="1"/>
</dbReference>
<comment type="caution">
    <text evidence="4">The sequence shown here is derived from an EMBL/GenBank/DDBJ whole genome shotgun (WGS) entry which is preliminary data.</text>
</comment>
<organism evidence="4 5">
    <name type="scientific">Candida glabrata</name>
    <name type="common">Yeast</name>
    <name type="synonym">Torulopsis glabrata</name>
    <dbReference type="NCBI Taxonomy" id="5478"/>
    <lineage>
        <taxon>Eukaryota</taxon>
        <taxon>Fungi</taxon>
        <taxon>Dikarya</taxon>
        <taxon>Ascomycota</taxon>
        <taxon>Saccharomycotina</taxon>
        <taxon>Saccharomycetes</taxon>
        <taxon>Saccharomycetales</taxon>
        <taxon>Saccharomycetaceae</taxon>
        <taxon>Nakaseomyces</taxon>
    </lineage>
</organism>
<dbReference type="VEuPathDB" id="FungiDB:B1J91_J01463g"/>
<reference evidence="4 5" key="1">
    <citation type="submission" date="2015-10" db="EMBL/GenBank/DDBJ databases">
        <title>Draft genomes sequences of Candida glabrata isolates 1A, 1B, 2A, 2B, 3A and 3B.</title>
        <authorList>
            <person name="Haavelsrud O.E."/>
            <person name="Gaustad P."/>
        </authorList>
    </citation>
    <scope>NUCLEOTIDE SEQUENCE [LARGE SCALE GENOMIC DNA]</scope>
    <source>
        <strain evidence="4">910700640</strain>
    </source>
</reference>
<feature type="signal peptide" evidence="3">
    <location>
        <begin position="1"/>
        <end position="20"/>
    </location>
</feature>
<evidence type="ECO:0000313" key="5">
    <source>
        <dbReference type="Proteomes" id="UP000054886"/>
    </source>
</evidence>
<gene>
    <name evidence="4" type="ORF">AO440_002855</name>
</gene>
<dbReference type="EMBL" id="LLZZ01000159">
    <property type="protein sequence ID" value="KTA97543.1"/>
    <property type="molecule type" value="Genomic_DNA"/>
</dbReference>
<dbReference type="Pfam" id="PF00399">
    <property type="entry name" value="PIR"/>
    <property type="match status" value="1"/>
</dbReference>
<dbReference type="VEuPathDB" id="FungiDB:CAGL0J01463g"/>
<evidence type="ECO:0000256" key="2">
    <source>
        <dbReference type="ARBA" id="ARBA00022729"/>
    </source>
</evidence>
<name>A0A0W0CN76_CANGB</name>
<dbReference type="GO" id="GO:0005199">
    <property type="term" value="F:structural constituent of cell wall"/>
    <property type="evidence" value="ECO:0007669"/>
    <property type="project" value="InterPro"/>
</dbReference>
<sequence>MKFTHQFVLSLIALAKLVMADSQQFGIISIASGSDLQYASAFFDSNNLVVGHQPNNQFALVVTDDGKLKSTSGNQFIAVDANSGNLKEVSDSNSASVGFSIKNGHLLYLNSESFYAVPGASSGATWSLSTKNTNSAQGAAASPVVLRTQSTTGTDVVADFTPAAMSSVSSVVPSSISSVHPSSLVSSGSTLVLSKASGSAVPISQIGDGQIQATATSHVPPVQSHNGAIGQHGPYLGMHAGVAAAAIAYLL</sequence>
<dbReference type="InterPro" id="IPR000420">
    <property type="entry name" value="Yeast_PIR_rpt"/>
</dbReference>
<dbReference type="VEuPathDB" id="FungiDB:GVI51_J01375"/>
<dbReference type="OMA" id="MADSQTF"/>